<proteinExistence type="predicted"/>
<gene>
    <name evidence="2" type="ORF">Plil01_000149900</name>
</gene>
<evidence type="ECO:0000313" key="3">
    <source>
        <dbReference type="Proteomes" id="UP001165083"/>
    </source>
</evidence>
<keyword evidence="3" id="KW-1185">Reference proteome</keyword>
<sequence length="262" mass="29170">MGVRPHAADDSTLGPPTDESISASQIDCSLELSPTIDALLETDDNVNTPAAREDVEDLLQNAVQIAFALSQPLLDSPTMMSLLEHFNGYCLKPSLKSIEDDVNMLKDGEDAKCTKTSIRVQRWCGDSEDDAVEPREYPEDPDLSDDEVALVDEAFLESLGGIDNIDKDALKAIEWGPPSSASYPNLSTDVATPIPELRDLANSPLLLFCFFMPKTLWVHITTETNRYRRHRIDARVVLRLSWEWTCRLPPKFQTATSCRDMG</sequence>
<organism evidence="2 3">
    <name type="scientific">Phytophthora lilii</name>
    <dbReference type="NCBI Taxonomy" id="2077276"/>
    <lineage>
        <taxon>Eukaryota</taxon>
        <taxon>Sar</taxon>
        <taxon>Stramenopiles</taxon>
        <taxon>Oomycota</taxon>
        <taxon>Peronosporomycetes</taxon>
        <taxon>Peronosporales</taxon>
        <taxon>Peronosporaceae</taxon>
        <taxon>Phytophthora</taxon>
    </lineage>
</organism>
<comment type="caution">
    <text evidence="2">The sequence shown here is derived from an EMBL/GenBank/DDBJ whole genome shotgun (WGS) entry which is preliminary data.</text>
</comment>
<feature type="region of interest" description="Disordered" evidence="1">
    <location>
        <begin position="1"/>
        <end position="23"/>
    </location>
</feature>
<dbReference type="EMBL" id="BSXW01000051">
    <property type="protein sequence ID" value="GMF10721.1"/>
    <property type="molecule type" value="Genomic_DNA"/>
</dbReference>
<accession>A0A9W6TCM4</accession>
<dbReference type="Proteomes" id="UP001165083">
    <property type="component" value="Unassembled WGS sequence"/>
</dbReference>
<evidence type="ECO:0000313" key="2">
    <source>
        <dbReference type="EMBL" id="GMF10721.1"/>
    </source>
</evidence>
<dbReference type="OrthoDB" id="128572at2759"/>
<protein>
    <submittedName>
        <fullName evidence="2">Unnamed protein product</fullName>
    </submittedName>
</protein>
<evidence type="ECO:0000256" key="1">
    <source>
        <dbReference type="SAM" id="MobiDB-lite"/>
    </source>
</evidence>
<reference evidence="2" key="1">
    <citation type="submission" date="2023-04" db="EMBL/GenBank/DDBJ databases">
        <title>Phytophthora lilii NBRC 32176.</title>
        <authorList>
            <person name="Ichikawa N."/>
            <person name="Sato H."/>
            <person name="Tonouchi N."/>
        </authorList>
    </citation>
    <scope>NUCLEOTIDE SEQUENCE</scope>
    <source>
        <strain evidence="2">NBRC 32176</strain>
    </source>
</reference>
<dbReference type="AlphaFoldDB" id="A0A9W6TCM4"/>
<name>A0A9W6TCM4_9STRA</name>